<accession>A0A0J8DXP9</accession>
<dbReference type="Gramene" id="KMS95645">
    <property type="protein sequence ID" value="KMS95645"/>
    <property type="gene ID" value="BVRB_006200"/>
</dbReference>
<protein>
    <submittedName>
        <fullName evidence="1">Uncharacterized protein</fullName>
    </submittedName>
</protein>
<evidence type="ECO:0000313" key="2">
    <source>
        <dbReference type="Proteomes" id="UP000035740"/>
    </source>
</evidence>
<dbReference type="Proteomes" id="UP000035740">
    <property type="component" value="Unassembled WGS sequence"/>
</dbReference>
<name>A0A0J8DXP9_BETVV</name>
<proteinExistence type="predicted"/>
<organism evidence="1 2">
    <name type="scientific">Beta vulgaris subsp. vulgaris</name>
    <name type="common">Beet</name>
    <dbReference type="NCBI Taxonomy" id="3555"/>
    <lineage>
        <taxon>Eukaryota</taxon>
        <taxon>Viridiplantae</taxon>
        <taxon>Streptophyta</taxon>
        <taxon>Embryophyta</taxon>
        <taxon>Tracheophyta</taxon>
        <taxon>Spermatophyta</taxon>
        <taxon>Magnoliopsida</taxon>
        <taxon>eudicotyledons</taxon>
        <taxon>Gunneridae</taxon>
        <taxon>Pentapetalae</taxon>
        <taxon>Caryophyllales</taxon>
        <taxon>Chenopodiaceae</taxon>
        <taxon>Betoideae</taxon>
        <taxon>Beta</taxon>
    </lineage>
</organism>
<dbReference type="OrthoDB" id="1928482at2759"/>
<reference evidence="1 2" key="1">
    <citation type="journal article" date="2014" name="Nature">
        <title>The genome of the recently domesticated crop plant sugar beet (Beta vulgaris).</title>
        <authorList>
            <person name="Dohm J.C."/>
            <person name="Minoche A.E."/>
            <person name="Holtgrawe D."/>
            <person name="Capella-Gutierrez S."/>
            <person name="Zakrzewski F."/>
            <person name="Tafer H."/>
            <person name="Rupp O."/>
            <person name="Sorensen T.R."/>
            <person name="Stracke R."/>
            <person name="Reinhardt R."/>
            <person name="Goesmann A."/>
            <person name="Kraft T."/>
            <person name="Schulz B."/>
            <person name="Stadler P.F."/>
            <person name="Schmidt T."/>
            <person name="Gabaldon T."/>
            <person name="Lehrach H."/>
            <person name="Weisshaar B."/>
            <person name="Himmelbauer H."/>
        </authorList>
    </citation>
    <scope>NUCLEOTIDE SEQUENCE [LARGE SCALE GENOMIC DNA]</scope>
    <source>
        <tissue evidence="1">Taproot</tissue>
    </source>
</reference>
<gene>
    <name evidence="1" type="ORF">BVRB_006200</name>
</gene>
<dbReference type="EMBL" id="KQ090446">
    <property type="protein sequence ID" value="KMS95645.1"/>
    <property type="molecule type" value="Genomic_DNA"/>
</dbReference>
<keyword evidence="2" id="KW-1185">Reference proteome</keyword>
<sequence>MLVLSCLLCRYHPSHSHPSFTIRSGSDHEIRWTQMQHNVLGRGNFVITRSHAMGPTLKRGSGFVSAICKLLVGC</sequence>
<evidence type="ECO:0000313" key="1">
    <source>
        <dbReference type="EMBL" id="KMS95645.1"/>
    </source>
</evidence>
<dbReference type="AlphaFoldDB" id="A0A0J8DXP9"/>